<evidence type="ECO:0000256" key="6">
    <source>
        <dbReference type="ARBA" id="ARBA00044504"/>
    </source>
</evidence>
<keyword evidence="3" id="KW-0812">Transmembrane</keyword>
<comment type="similarity">
    <text evidence="6">Belongs to the major facilitator superfamily. Phosphate:H(+) symporter (TC 2.A.1.9) family.</text>
</comment>
<dbReference type="Gene3D" id="1.20.1250.20">
    <property type="entry name" value="MFS general substrate transporter like domains"/>
    <property type="match status" value="1"/>
</dbReference>
<organism evidence="7">
    <name type="scientific">Solanum lycopersicum</name>
    <name type="common">Tomato</name>
    <name type="synonym">Lycopersicon esculentum</name>
    <dbReference type="NCBI Taxonomy" id="4081"/>
    <lineage>
        <taxon>Eukaryota</taxon>
        <taxon>Viridiplantae</taxon>
        <taxon>Streptophyta</taxon>
        <taxon>Embryophyta</taxon>
        <taxon>Tracheophyta</taxon>
        <taxon>Spermatophyta</taxon>
        <taxon>Magnoliopsida</taxon>
        <taxon>eudicotyledons</taxon>
        <taxon>Gunneridae</taxon>
        <taxon>Pentapetalae</taxon>
        <taxon>asterids</taxon>
        <taxon>lamiids</taxon>
        <taxon>Solanales</taxon>
        <taxon>Solanaceae</taxon>
        <taxon>Solanoideae</taxon>
        <taxon>Solaneae</taxon>
        <taxon>Solanum</taxon>
        <taxon>Solanum subgen. Lycopersicon</taxon>
    </lineage>
</organism>
<comment type="subcellular location">
    <subcellularLocation>
        <location evidence="1">Membrane</location>
    </subcellularLocation>
</comment>
<dbReference type="Gramene" id="Solyc02g062850.2.1">
    <property type="protein sequence ID" value="Solyc02g062850.2.1"/>
    <property type="gene ID" value="Solyc02g062850.2"/>
</dbReference>
<dbReference type="InParanoid" id="A0A3Q7EYQ4"/>
<dbReference type="InterPro" id="IPR050814">
    <property type="entry name" value="Myo-inositol_Transporter"/>
</dbReference>
<protein>
    <submittedName>
        <fullName evidence="7">Uncharacterized protein</fullName>
    </submittedName>
</protein>
<evidence type="ECO:0000256" key="2">
    <source>
        <dbReference type="ARBA" id="ARBA00022448"/>
    </source>
</evidence>
<reference evidence="7" key="2">
    <citation type="submission" date="2019-01" db="UniProtKB">
        <authorList>
            <consortium name="EnsemblPlants"/>
        </authorList>
    </citation>
    <scope>IDENTIFICATION</scope>
    <source>
        <strain evidence="7">cv. Heinz 1706</strain>
    </source>
</reference>
<evidence type="ECO:0000256" key="4">
    <source>
        <dbReference type="ARBA" id="ARBA00022989"/>
    </source>
</evidence>
<proteinExistence type="inferred from homology"/>
<dbReference type="PANTHER" id="PTHR48020:SF49">
    <property type="entry name" value="SUGAR TRANSPORTER"/>
    <property type="match status" value="1"/>
</dbReference>
<accession>A0A3Q7EYQ4</accession>
<dbReference type="Proteomes" id="UP000004994">
    <property type="component" value="Chromosome 2"/>
</dbReference>
<dbReference type="PaxDb" id="4081-Solyc02g062850.1.1"/>
<dbReference type="Pfam" id="PF00083">
    <property type="entry name" value="Sugar_tr"/>
    <property type="match status" value="1"/>
</dbReference>
<dbReference type="EnsemblPlants" id="Solyc02g062850.2.1">
    <property type="protein sequence ID" value="Solyc02g062850.2.1"/>
    <property type="gene ID" value="Solyc02g062850.2"/>
</dbReference>
<keyword evidence="4" id="KW-1133">Transmembrane helix</keyword>
<dbReference type="AlphaFoldDB" id="A0A3Q7EYQ4"/>
<dbReference type="GO" id="GO:0022857">
    <property type="term" value="F:transmembrane transporter activity"/>
    <property type="evidence" value="ECO:0007669"/>
    <property type="project" value="InterPro"/>
</dbReference>
<keyword evidence="5" id="KW-0472">Membrane</keyword>
<keyword evidence="8" id="KW-1185">Reference proteome</keyword>
<evidence type="ECO:0000256" key="1">
    <source>
        <dbReference type="ARBA" id="ARBA00004370"/>
    </source>
</evidence>
<name>A0A3Q7EYQ4_SOLLC</name>
<evidence type="ECO:0000313" key="7">
    <source>
        <dbReference type="EnsemblPlants" id="Solyc02g062850.2.1"/>
    </source>
</evidence>
<reference evidence="7" key="1">
    <citation type="journal article" date="2012" name="Nature">
        <title>The tomato genome sequence provides insights into fleshy fruit evolution.</title>
        <authorList>
            <consortium name="Tomato Genome Consortium"/>
        </authorList>
    </citation>
    <scope>NUCLEOTIDE SEQUENCE [LARGE SCALE GENOMIC DNA]</scope>
    <source>
        <strain evidence="7">cv. Heinz 1706</strain>
    </source>
</reference>
<dbReference type="PANTHER" id="PTHR48020">
    <property type="entry name" value="PROTON MYO-INOSITOL COTRANSPORTER"/>
    <property type="match status" value="1"/>
</dbReference>
<dbReference type="GO" id="GO:0016020">
    <property type="term" value="C:membrane"/>
    <property type="evidence" value="ECO:0007669"/>
    <property type="project" value="UniProtKB-SubCell"/>
</dbReference>
<evidence type="ECO:0000313" key="8">
    <source>
        <dbReference type="Proteomes" id="UP000004994"/>
    </source>
</evidence>
<keyword evidence="2" id="KW-0813">Transport</keyword>
<evidence type="ECO:0000256" key="5">
    <source>
        <dbReference type="ARBA" id="ARBA00023136"/>
    </source>
</evidence>
<sequence>MVVLFPLYRSDEWSNDFCEKGIQNCDDDIVMIPDSVKSQGEGIWKELLLKPTKSLRWILIAGVGIHFFEHATGIEAVILYSHKIFAKAGVHDHKHQILATCGVGLTKFSFIVLWRLEDIDATSIIIMPSLEEA</sequence>
<evidence type="ECO:0000256" key="3">
    <source>
        <dbReference type="ARBA" id="ARBA00022692"/>
    </source>
</evidence>
<dbReference type="InterPro" id="IPR005828">
    <property type="entry name" value="MFS_sugar_transport-like"/>
</dbReference>
<dbReference type="InterPro" id="IPR036259">
    <property type="entry name" value="MFS_trans_sf"/>
</dbReference>